<organism evidence="6">
    <name type="scientific">Timspurckia oligopyrenoides</name>
    <dbReference type="NCBI Taxonomy" id="708627"/>
    <lineage>
        <taxon>Eukaryota</taxon>
        <taxon>Rhodophyta</taxon>
        <taxon>Bangiophyceae</taxon>
        <taxon>Porphyridiales</taxon>
        <taxon>Porphyridiaceae</taxon>
        <taxon>Timspurckia</taxon>
    </lineage>
</organism>
<feature type="domain" description="Cytosol aminopeptidase" evidence="5">
    <location>
        <begin position="102"/>
        <end position="109"/>
    </location>
</feature>
<dbReference type="PANTHER" id="PTHR11963">
    <property type="entry name" value="LEUCINE AMINOPEPTIDASE-RELATED"/>
    <property type="match status" value="1"/>
</dbReference>
<dbReference type="InterPro" id="IPR000819">
    <property type="entry name" value="Peptidase_M17_C"/>
</dbReference>
<evidence type="ECO:0000259" key="5">
    <source>
        <dbReference type="PROSITE" id="PS00631"/>
    </source>
</evidence>
<dbReference type="GO" id="GO:0005737">
    <property type="term" value="C:cytoplasm"/>
    <property type="evidence" value="ECO:0007669"/>
    <property type="project" value="InterPro"/>
</dbReference>
<evidence type="ECO:0000313" key="6">
    <source>
        <dbReference type="EMBL" id="CAD8817550.1"/>
    </source>
</evidence>
<accession>A0A7S0ZCF7</accession>
<keyword evidence="3" id="KW-0645">Protease</keyword>
<evidence type="ECO:0000256" key="4">
    <source>
        <dbReference type="ARBA" id="ARBA00022801"/>
    </source>
</evidence>
<keyword evidence="2" id="KW-0031">Aminopeptidase</keyword>
<dbReference type="Pfam" id="PF00883">
    <property type="entry name" value="Peptidase_M17"/>
    <property type="match status" value="1"/>
</dbReference>
<dbReference type="GO" id="GO:0070006">
    <property type="term" value="F:metalloaminopeptidase activity"/>
    <property type="evidence" value="ECO:0007669"/>
    <property type="project" value="InterPro"/>
</dbReference>
<dbReference type="InterPro" id="IPR011356">
    <property type="entry name" value="Leucine_aapep/pepB"/>
</dbReference>
<keyword evidence="4" id="KW-0378">Hydrolase</keyword>
<evidence type="ECO:0000256" key="2">
    <source>
        <dbReference type="ARBA" id="ARBA00022438"/>
    </source>
</evidence>
<sequence>MKFSPPSSNVKTDKSVVLVGKGIVFDTGGLCIKSRDGMCSMKCDMAGAAALLYAFSAAVQAGYSRSDLHCILCVADNAVGSSALRPDDIITLYSGLTVEINNTDAEGRLVLGDGVAFAAKHLNPSLILDMATLTGAQAVATGKRHAAVVSNSFECDNRAVLSGIRSGELVHVLPYCPEFYRSEFASSMADMKNSVKDRSNAQASCAATFIASHLPSSYTGDWIHIDMAALALSPDSRATGYGVGLIVEYLGLTNNGQD</sequence>
<dbReference type="GO" id="GO:0006508">
    <property type="term" value="P:proteolysis"/>
    <property type="evidence" value="ECO:0007669"/>
    <property type="project" value="UniProtKB-KW"/>
</dbReference>
<dbReference type="SUPFAM" id="SSF53187">
    <property type="entry name" value="Zn-dependent exopeptidases"/>
    <property type="match status" value="1"/>
</dbReference>
<dbReference type="EMBL" id="HBFP01002698">
    <property type="protein sequence ID" value="CAD8817550.1"/>
    <property type="molecule type" value="Transcribed_RNA"/>
</dbReference>
<dbReference type="AlphaFoldDB" id="A0A7S0ZCF7"/>
<evidence type="ECO:0000256" key="3">
    <source>
        <dbReference type="ARBA" id="ARBA00022670"/>
    </source>
</evidence>
<reference evidence="6" key="1">
    <citation type="submission" date="2021-01" db="EMBL/GenBank/DDBJ databases">
        <authorList>
            <person name="Corre E."/>
            <person name="Pelletier E."/>
            <person name="Niang G."/>
            <person name="Scheremetjew M."/>
            <person name="Finn R."/>
            <person name="Kale V."/>
            <person name="Holt S."/>
            <person name="Cochrane G."/>
            <person name="Meng A."/>
            <person name="Brown T."/>
            <person name="Cohen L."/>
        </authorList>
    </citation>
    <scope>NUCLEOTIDE SEQUENCE</scope>
    <source>
        <strain evidence="6">CCMP3278</strain>
    </source>
</reference>
<dbReference type="PROSITE" id="PS00631">
    <property type="entry name" value="CYTOSOL_AP"/>
    <property type="match status" value="1"/>
</dbReference>
<dbReference type="Gene3D" id="3.40.630.10">
    <property type="entry name" value="Zn peptidases"/>
    <property type="match status" value="1"/>
</dbReference>
<dbReference type="PRINTS" id="PR00481">
    <property type="entry name" value="LAMNOPPTDASE"/>
</dbReference>
<dbReference type="GO" id="GO:0030145">
    <property type="term" value="F:manganese ion binding"/>
    <property type="evidence" value="ECO:0007669"/>
    <property type="project" value="InterPro"/>
</dbReference>
<protein>
    <recommendedName>
        <fullName evidence="5">Cytosol aminopeptidase domain-containing protein</fullName>
    </recommendedName>
</protein>
<comment type="similarity">
    <text evidence="1">Belongs to the peptidase M17 family.</text>
</comment>
<gene>
    <name evidence="6" type="ORF">TOLI1172_LOCUS1939</name>
</gene>
<evidence type="ECO:0000256" key="1">
    <source>
        <dbReference type="ARBA" id="ARBA00009528"/>
    </source>
</evidence>
<proteinExistence type="inferred from homology"/>
<dbReference type="PANTHER" id="PTHR11963:SF48">
    <property type="entry name" value="DIPEPTIDASE B, ISOFORM A"/>
    <property type="match status" value="1"/>
</dbReference>
<name>A0A7S0ZCF7_9RHOD</name>